<dbReference type="GO" id="GO:0034605">
    <property type="term" value="P:cellular response to heat"/>
    <property type="evidence" value="ECO:0007669"/>
    <property type="project" value="TreeGrafter"/>
</dbReference>
<organism evidence="11 12">
    <name type="scientific">Clostridium cellulovorans (strain ATCC 35296 / DSM 3052 / OCM 3 / 743B)</name>
    <dbReference type="NCBI Taxonomy" id="573061"/>
    <lineage>
        <taxon>Bacteria</taxon>
        <taxon>Bacillati</taxon>
        <taxon>Bacillota</taxon>
        <taxon>Clostridia</taxon>
        <taxon>Eubacteriales</taxon>
        <taxon>Clostridiaceae</taxon>
        <taxon>Clostridium</taxon>
    </lineage>
</organism>
<dbReference type="InterPro" id="IPR018368">
    <property type="entry name" value="ClpA/B_CS1"/>
</dbReference>
<dbReference type="Pfam" id="PF07724">
    <property type="entry name" value="AAA_2"/>
    <property type="match status" value="1"/>
</dbReference>
<dbReference type="PROSITE" id="PS00871">
    <property type="entry name" value="CLPAB_2"/>
    <property type="match status" value="1"/>
</dbReference>
<dbReference type="PANTHER" id="PTHR11638:SF18">
    <property type="entry name" value="HEAT SHOCK PROTEIN 104"/>
    <property type="match status" value="1"/>
</dbReference>
<feature type="coiled-coil region" evidence="7">
    <location>
        <begin position="416"/>
        <end position="473"/>
    </location>
</feature>
<dbReference type="Pfam" id="PF10431">
    <property type="entry name" value="ClpB_D2-small"/>
    <property type="match status" value="1"/>
</dbReference>
<dbReference type="InterPro" id="IPR001943">
    <property type="entry name" value="UVR_dom"/>
</dbReference>
<evidence type="ECO:0000256" key="4">
    <source>
        <dbReference type="ARBA" id="ARBA00023186"/>
    </source>
</evidence>
<dbReference type="PRINTS" id="PR00300">
    <property type="entry name" value="CLPPROTEASEA"/>
</dbReference>
<dbReference type="PROSITE" id="PS51903">
    <property type="entry name" value="CLP_R"/>
    <property type="match status" value="1"/>
</dbReference>
<feature type="domain" description="Clp R" evidence="10">
    <location>
        <begin position="3"/>
        <end position="147"/>
    </location>
</feature>
<evidence type="ECO:0000256" key="1">
    <source>
        <dbReference type="ARBA" id="ARBA00022737"/>
    </source>
</evidence>
<dbReference type="PROSITE" id="PS00870">
    <property type="entry name" value="CLPAB_1"/>
    <property type="match status" value="1"/>
</dbReference>
<dbReference type="InterPro" id="IPR028299">
    <property type="entry name" value="ClpA/B_CS2"/>
</dbReference>
<keyword evidence="4 6" id="KW-0143">Chaperone</keyword>
<dbReference type="Gene3D" id="3.40.50.300">
    <property type="entry name" value="P-loop containing nucleotide triphosphate hydrolases"/>
    <property type="match status" value="2"/>
</dbReference>
<dbReference type="FunFam" id="3.40.50.300:FF:000025">
    <property type="entry name" value="ATP-dependent Clp protease subunit"/>
    <property type="match status" value="1"/>
</dbReference>
<dbReference type="SMART" id="SM01086">
    <property type="entry name" value="ClpB_D2-small"/>
    <property type="match status" value="1"/>
</dbReference>
<evidence type="ECO:0000256" key="2">
    <source>
        <dbReference type="ARBA" id="ARBA00022741"/>
    </source>
</evidence>
<accession>D9SXC7</accession>
<dbReference type="Gene3D" id="4.10.860.10">
    <property type="entry name" value="UVR domain"/>
    <property type="match status" value="1"/>
</dbReference>
<keyword evidence="7" id="KW-0175">Coiled coil</keyword>
<dbReference type="eggNOG" id="COG0542">
    <property type="taxonomic scope" value="Bacteria"/>
</dbReference>
<dbReference type="GO" id="GO:0005524">
    <property type="term" value="F:ATP binding"/>
    <property type="evidence" value="ECO:0007669"/>
    <property type="project" value="UniProtKB-KW"/>
</dbReference>
<dbReference type="InterPro" id="IPR004176">
    <property type="entry name" value="Clp_R_N"/>
</dbReference>
<keyword evidence="12" id="KW-1185">Reference proteome</keyword>
<evidence type="ECO:0000256" key="3">
    <source>
        <dbReference type="ARBA" id="ARBA00022840"/>
    </source>
</evidence>
<dbReference type="Pfam" id="PF17871">
    <property type="entry name" value="AAA_lid_9"/>
    <property type="match status" value="1"/>
</dbReference>
<evidence type="ECO:0000256" key="7">
    <source>
        <dbReference type="SAM" id="Coils"/>
    </source>
</evidence>
<dbReference type="SUPFAM" id="SSF52540">
    <property type="entry name" value="P-loop containing nucleoside triphosphate hydrolases"/>
    <property type="match status" value="2"/>
</dbReference>
<evidence type="ECO:0000313" key="11">
    <source>
        <dbReference type="EMBL" id="ADL53430.1"/>
    </source>
</evidence>
<keyword evidence="1 5" id="KW-0677">Repeat</keyword>
<name>D9SXC7_CLOC7</name>
<dbReference type="Pfam" id="PF00004">
    <property type="entry name" value="AAA"/>
    <property type="match status" value="1"/>
</dbReference>
<dbReference type="GO" id="GO:0005737">
    <property type="term" value="C:cytoplasm"/>
    <property type="evidence" value="ECO:0007669"/>
    <property type="project" value="TreeGrafter"/>
</dbReference>
<sequence>MMFGRFTERAQKIIYFAQEEAQNLQHGYIGTEHILLGILKEEGGLSKQALNEMNVTLEKVRELIEEYEGKGDAEVAKNEIPLTPRTKRLLDLSFSEARALSHNYVSPEHILLALIKEGEGVAFTILNNLGVDFKRLRDNIVDSLSGKQQQGDIKDNKTHSMPTPTLDQFGRDLTKMAKEAKLDPVIGRDKETERVLEILSRRTKNNPCLIGEPGVGKTAIAEGLAQKIVEGNIPEILKDKRVVTLDLSSLIAGSKYRGEFEERLKKVMAEITKAGNVLLFIDEIHTIVGAGGAEGAIDASNILKPSLARGEIQCIGATTLDEYRKYIEKDSALERRFQPVKVGEPTKEEALLILKGLRDKYEAHHRVKITDAAIDAAVNLSDRYITDRYLPDKAIDLIDEAGARVRIQNLTAPPDLKSLEEELEKISKEKADAIGVQDFEKAARLRDTEKETKERLEKLSKDWKNNNSRTENQEVGEEEIATVVSKWTNVPVEKLTEKESERLLKLEEILHNRVIGQEEAVISVARAVRRARVGLKDPKRPIGSFIFLGPTGVGKTELTKALAEAMFDNEKNMIRVDMSEYMEKHSVARLIGSPPGYVGYDEGGQLTEKVRRNPYSVILFDEIEKAHPDVFNVLLQILEDGILTDGKGKVVNFKNTIIIMTSNVGAHSIKKQKSLGFNTAGDINNSEYEKMKDNIMDELKQSFKPEFLNRIDDIIVFHKLEEKDLSEIVKLMLKNVSDRLKEQEIFIEFDEEAEKLLAKEGFDTTYGARPLRRTITKTVEDKLSEEILKGNVKKSDRVIVTVEDNKLEFTRK</sequence>
<feature type="region of interest" description="Disordered" evidence="8">
    <location>
        <begin position="147"/>
        <end position="168"/>
    </location>
</feature>
<dbReference type="Gene3D" id="1.10.8.60">
    <property type="match status" value="2"/>
</dbReference>
<evidence type="ECO:0000313" key="12">
    <source>
        <dbReference type="Proteomes" id="UP000002730"/>
    </source>
</evidence>
<dbReference type="FunFam" id="1.10.8.60:FF:000017">
    <property type="entry name" value="ATP-dependent chaperone ClpB"/>
    <property type="match status" value="1"/>
</dbReference>
<dbReference type="CDD" id="cd00009">
    <property type="entry name" value="AAA"/>
    <property type="match status" value="1"/>
</dbReference>
<dbReference type="SMART" id="SM00382">
    <property type="entry name" value="AAA"/>
    <property type="match status" value="2"/>
</dbReference>
<keyword evidence="2 6" id="KW-0547">Nucleotide-binding</keyword>
<keyword evidence="3 6" id="KW-0067">ATP-binding</keyword>
<proteinExistence type="inferred from homology"/>
<dbReference type="InterPro" id="IPR050130">
    <property type="entry name" value="ClpA_ClpB"/>
</dbReference>
<comment type="similarity">
    <text evidence="6">Belongs to the ClpA/ClpB family.</text>
</comment>
<dbReference type="InterPro" id="IPR041546">
    <property type="entry name" value="ClpA/ClpB_AAA_lid"/>
</dbReference>
<dbReference type="InterPro" id="IPR003959">
    <property type="entry name" value="ATPase_AAA_core"/>
</dbReference>
<dbReference type="KEGG" id="ccb:Clocel_3760"/>
<dbReference type="STRING" id="573061.Clocel_3760"/>
<dbReference type="Gene3D" id="1.10.1780.10">
    <property type="entry name" value="Clp, N-terminal domain"/>
    <property type="match status" value="1"/>
</dbReference>
<evidence type="ECO:0000256" key="6">
    <source>
        <dbReference type="RuleBase" id="RU004432"/>
    </source>
</evidence>
<dbReference type="GO" id="GO:0016887">
    <property type="term" value="F:ATP hydrolysis activity"/>
    <property type="evidence" value="ECO:0007669"/>
    <property type="project" value="InterPro"/>
</dbReference>
<dbReference type="PROSITE" id="PS50151">
    <property type="entry name" value="UVR"/>
    <property type="match status" value="1"/>
</dbReference>
<gene>
    <name evidence="11" type="ordered locus">Clocel_3760</name>
</gene>
<feature type="domain" description="UVR" evidence="9">
    <location>
        <begin position="420"/>
        <end position="455"/>
    </location>
</feature>
<dbReference type="InterPro" id="IPR019489">
    <property type="entry name" value="Clp_ATPase_C"/>
</dbReference>
<dbReference type="InterPro" id="IPR036628">
    <property type="entry name" value="Clp_N_dom_sf"/>
</dbReference>
<dbReference type="EMBL" id="CP002160">
    <property type="protein sequence ID" value="ADL53430.1"/>
    <property type="molecule type" value="Genomic_DNA"/>
</dbReference>
<dbReference type="CDD" id="cd19499">
    <property type="entry name" value="RecA-like_ClpB_Hsp104-like"/>
    <property type="match status" value="1"/>
</dbReference>
<dbReference type="PANTHER" id="PTHR11638">
    <property type="entry name" value="ATP-DEPENDENT CLP PROTEASE"/>
    <property type="match status" value="1"/>
</dbReference>
<dbReference type="InterPro" id="IPR027417">
    <property type="entry name" value="P-loop_NTPase"/>
</dbReference>
<evidence type="ECO:0000259" key="10">
    <source>
        <dbReference type="PROSITE" id="PS51903"/>
    </source>
</evidence>
<dbReference type="InterPro" id="IPR001270">
    <property type="entry name" value="ClpA/B"/>
</dbReference>
<dbReference type="InterPro" id="IPR003593">
    <property type="entry name" value="AAA+_ATPase"/>
</dbReference>
<dbReference type="FunFam" id="3.40.50.300:FF:000010">
    <property type="entry name" value="Chaperone clpB 1, putative"/>
    <property type="match status" value="1"/>
</dbReference>
<evidence type="ECO:0000256" key="8">
    <source>
        <dbReference type="SAM" id="MobiDB-lite"/>
    </source>
</evidence>
<evidence type="ECO:0000259" key="9">
    <source>
        <dbReference type="PROSITE" id="PS50151"/>
    </source>
</evidence>
<dbReference type="Pfam" id="PF02861">
    <property type="entry name" value="Clp_N"/>
    <property type="match status" value="1"/>
</dbReference>
<dbReference type="HOGENOM" id="CLU_005070_4_1_9"/>
<reference evidence="11 12" key="1">
    <citation type="submission" date="2010-08" db="EMBL/GenBank/DDBJ databases">
        <title>Complete sequence of Clostridium cellulovorans 743B.</title>
        <authorList>
            <consortium name="US DOE Joint Genome Institute"/>
            <person name="Lucas S."/>
            <person name="Copeland A."/>
            <person name="Lapidus A."/>
            <person name="Cheng J.-F."/>
            <person name="Bruce D."/>
            <person name="Goodwin L."/>
            <person name="Pitluck S."/>
            <person name="Chertkov O."/>
            <person name="Detter J.C."/>
            <person name="Han C."/>
            <person name="Tapia R."/>
            <person name="Land M."/>
            <person name="Hauser L."/>
            <person name="Chang Y.-J."/>
            <person name="Jeffries C."/>
            <person name="Kyrpides N."/>
            <person name="Ivanova N."/>
            <person name="Mikhailova N."/>
            <person name="Hemme C.L."/>
            <person name="Woyke T."/>
        </authorList>
    </citation>
    <scope>NUCLEOTIDE SEQUENCE [LARGE SCALE GENOMIC DNA]</scope>
    <source>
        <strain evidence="12">ATCC 35296 / DSM 3052 / OCM 3 / 743B</strain>
    </source>
</reference>
<dbReference type="SUPFAM" id="SSF81923">
    <property type="entry name" value="Double Clp-N motif"/>
    <property type="match status" value="1"/>
</dbReference>
<dbReference type="Proteomes" id="UP000002730">
    <property type="component" value="Chromosome"/>
</dbReference>
<dbReference type="AlphaFoldDB" id="D9SXC7"/>
<evidence type="ECO:0000256" key="5">
    <source>
        <dbReference type="PROSITE-ProRule" id="PRU01251"/>
    </source>
</evidence>
<dbReference type="RefSeq" id="WP_010073768.1">
    <property type="nucleotide sequence ID" value="NC_014393.1"/>
</dbReference>
<dbReference type="OrthoDB" id="9803641at2"/>
<protein>
    <submittedName>
        <fullName evidence="11">ATPase AAA-2 domain protein</fullName>
    </submittedName>
</protein>